<dbReference type="Proteomes" id="UP000199546">
    <property type="component" value="Unassembled WGS sequence"/>
</dbReference>
<dbReference type="STRING" id="1296565.SAMN05660657_01435"/>
<dbReference type="AlphaFoldDB" id="A0A1I6YT10"/>
<protein>
    <recommendedName>
        <fullName evidence="3">Acetyltransferase (GNAT) domain-containing protein</fullName>
    </recommendedName>
</protein>
<reference evidence="2" key="1">
    <citation type="submission" date="2016-10" db="EMBL/GenBank/DDBJ databases">
        <authorList>
            <person name="Varghese N."/>
            <person name="Submissions S."/>
        </authorList>
    </citation>
    <scope>NUCLEOTIDE SEQUENCE [LARGE SCALE GENOMIC DNA]</scope>
    <source>
        <strain evidence="2">DSM 46136</strain>
    </source>
</reference>
<proteinExistence type="predicted"/>
<name>A0A1I6YT10_9ACTN</name>
<evidence type="ECO:0000313" key="2">
    <source>
        <dbReference type="Proteomes" id="UP000199546"/>
    </source>
</evidence>
<dbReference type="InterPro" id="IPR016181">
    <property type="entry name" value="Acyl_CoA_acyltransferase"/>
</dbReference>
<evidence type="ECO:0008006" key="3">
    <source>
        <dbReference type="Google" id="ProtNLM"/>
    </source>
</evidence>
<sequence>MTWTPGSVWRGLGHRWWIRTDEPALSRYYSAFRRSGRTSVAFAVRHPVATLLALVATARLPSVQARLSAGPGGAALYEALCRPVVLGAGLGVTGVSVLAVPADPQEYLQGRARQTLRRRFRSAERRGITCRPVDDPAERRALVRLADEAEKSHPDPRYRIDSPDNTDLLEHGLWLVACAPQGRPLLLSVTPTDGEWGLLRYFRTLGHGPEYSDSRYLMCVALVEALAGHGVRYLVDTWHPGGIPEGLRQFQRSVGYRLVRVIPRRTSRVNLPGESAVLARELPRAEA</sequence>
<gene>
    <name evidence="1" type="ORF">SAMN05660657_01435</name>
</gene>
<organism evidence="1 2">
    <name type="scientific">Geodermatophilus amargosae</name>
    <dbReference type="NCBI Taxonomy" id="1296565"/>
    <lineage>
        <taxon>Bacteria</taxon>
        <taxon>Bacillati</taxon>
        <taxon>Actinomycetota</taxon>
        <taxon>Actinomycetes</taxon>
        <taxon>Geodermatophilales</taxon>
        <taxon>Geodermatophilaceae</taxon>
        <taxon>Geodermatophilus</taxon>
    </lineage>
</organism>
<dbReference type="EMBL" id="FPBA01000003">
    <property type="protein sequence ID" value="SFT53586.1"/>
    <property type="molecule type" value="Genomic_DNA"/>
</dbReference>
<evidence type="ECO:0000313" key="1">
    <source>
        <dbReference type="EMBL" id="SFT53586.1"/>
    </source>
</evidence>
<keyword evidence="2" id="KW-1185">Reference proteome</keyword>
<dbReference type="SUPFAM" id="SSF55729">
    <property type="entry name" value="Acyl-CoA N-acyltransferases (Nat)"/>
    <property type="match status" value="1"/>
</dbReference>
<accession>A0A1I6YT10</accession>